<sequence length="49" mass="5820">MNERYRASTRDTLQHTGGQRRQLVLMHSNKETQYATCVRAKLETRRPET</sequence>
<dbReference type="VEuPathDB" id="FungiDB:HpaG809171"/>
<accession>M4BRY1</accession>
<dbReference type="InParanoid" id="M4BRY1"/>
<protein>
    <submittedName>
        <fullName evidence="1">Uncharacterized protein</fullName>
    </submittedName>
</protein>
<evidence type="ECO:0000313" key="2">
    <source>
        <dbReference type="Proteomes" id="UP000011713"/>
    </source>
</evidence>
<dbReference type="Proteomes" id="UP000011713">
    <property type="component" value="Unassembled WGS sequence"/>
</dbReference>
<name>M4BRY1_HYAAE</name>
<proteinExistence type="predicted"/>
<dbReference type="EnsemblProtists" id="HpaT809171">
    <property type="protein sequence ID" value="HpaP809171"/>
    <property type="gene ID" value="HpaG809171"/>
</dbReference>
<dbReference type="HOGENOM" id="CLU_3145717_0_0_1"/>
<evidence type="ECO:0000313" key="1">
    <source>
        <dbReference type="EnsemblProtists" id="HpaP809171"/>
    </source>
</evidence>
<dbReference type="EMBL" id="JH598678">
    <property type="status" value="NOT_ANNOTATED_CDS"/>
    <property type="molecule type" value="Genomic_DNA"/>
</dbReference>
<dbReference type="AlphaFoldDB" id="M4BRY1"/>
<reference evidence="1" key="2">
    <citation type="submission" date="2015-06" db="UniProtKB">
        <authorList>
            <consortium name="EnsemblProtists"/>
        </authorList>
    </citation>
    <scope>IDENTIFICATION</scope>
    <source>
        <strain evidence="1">Emoy2</strain>
    </source>
</reference>
<organism evidence="1 2">
    <name type="scientific">Hyaloperonospora arabidopsidis (strain Emoy2)</name>
    <name type="common">Downy mildew agent</name>
    <name type="synonym">Peronospora arabidopsidis</name>
    <dbReference type="NCBI Taxonomy" id="559515"/>
    <lineage>
        <taxon>Eukaryota</taxon>
        <taxon>Sar</taxon>
        <taxon>Stramenopiles</taxon>
        <taxon>Oomycota</taxon>
        <taxon>Peronosporomycetes</taxon>
        <taxon>Peronosporales</taxon>
        <taxon>Peronosporaceae</taxon>
        <taxon>Hyaloperonospora</taxon>
    </lineage>
</organism>
<reference evidence="2" key="1">
    <citation type="journal article" date="2010" name="Science">
        <title>Signatures of adaptation to obligate biotrophy in the Hyaloperonospora arabidopsidis genome.</title>
        <authorList>
            <person name="Baxter L."/>
            <person name="Tripathy S."/>
            <person name="Ishaque N."/>
            <person name="Boot N."/>
            <person name="Cabral A."/>
            <person name="Kemen E."/>
            <person name="Thines M."/>
            <person name="Ah-Fong A."/>
            <person name="Anderson R."/>
            <person name="Badejoko W."/>
            <person name="Bittner-Eddy P."/>
            <person name="Boore J.L."/>
            <person name="Chibucos M.C."/>
            <person name="Coates M."/>
            <person name="Dehal P."/>
            <person name="Delehaunty K."/>
            <person name="Dong S."/>
            <person name="Downton P."/>
            <person name="Dumas B."/>
            <person name="Fabro G."/>
            <person name="Fronick C."/>
            <person name="Fuerstenberg S.I."/>
            <person name="Fulton L."/>
            <person name="Gaulin E."/>
            <person name="Govers F."/>
            <person name="Hughes L."/>
            <person name="Humphray S."/>
            <person name="Jiang R.H."/>
            <person name="Judelson H."/>
            <person name="Kamoun S."/>
            <person name="Kyung K."/>
            <person name="Meijer H."/>
            <person name="Minx P."/>
            <person name="Morris P."/>
            <person name="Nelson J."/>
            <person name="Phuntumart V."/>
            <person name="Qutob D."/>
            <person name="Rehmany A."/>
            <person name="Rougon-Cardoso A."/>
            <person name="Ryden P."/>
            <person name="Torto-Alalibo T."/>
            <person name="Studholme D."/>
            <person name="Wang Y."/>
            <person name="Win J."/>
            <person name="Wood J."/>
            <person name="Clifton S.W."/>
            <person name="Rogers J."/>
            <person name="Van den Ackerveken G."/>
            <person name="Jones J.D."/>
            <person name="McDowell J.M."/>
            <person name="Beynon J."/>
            <person name="Tyler B.M."/>
        </authorList>
    </citation>
    <scope>NUCLEOTIDE SEQUENCE [LARGE SCALE GENOMIC DNA]</scope>
    <source>
        <strain evidence="2">Emoy2</strain>
    </source>
</reference>
<keyword evidence="2" id="KW-1185">Reference proteome</keyword>